<comment type="caution">
    <text evidence="10">The sequence shown here is derived from an EMBL/GenBank/DDBJ whole genome shotgun (WGS) entry which is preliminary data.</text>
</comment>
<dbReference type="PANTHER" id="PTHR10342">
    <property type="entry name" value="ARYLSULFATASE"/>
    <property type="match status" value="1"/>
</dbReference>
<evidence type="ECO:0000256" key="3">
    <source>
        <dbReference type="ARBA" id="ARBA00022723"/>
    </source>
</evidence>
<dbReference type="InterPro" id="IPR000917">
    <property type="entry name" value="Sulfatase_N"/>
</dbReference>
<dbReference type="GO" id="GO:0008484">
    <property type="term" value="F:sulfuric ester hydrolase activity"/>
    <property type="evidence" value="ECO:0007669"/>
    <property type="project" value="InterPro"/>
</dbReference>
<dbReference type="EMBL" id="VXIV02002745">
    <property type="protein sequence ID" value="KAF6023215.1"/>
    <property type="molecule type" value="Genomic_DNA"/>
</dbReference>
<protein>
    <submittedName>
        <fullName evidence="10">ARSB</fullName>
    </submittedName>
</protein>
<gene>
    <name evidence="10" type="ORF">EB796_018484</name>
</gene>
<accession>A0A7J7JAZ7</accession>
<dbReference type="CDD" id="cd16029">
    <property type="entry name" value="4-S"/>
    <property type="match status" value="1"/>
</dbReference>
<keyword evidence="4" id="KW-0378">Hydrolase</keyword>
<keyword evidence="11" id="KW-1185">Reference proteome</keyword>
<evidence type="ECO:0000256" key="2">
    <source>
        <dbReference type="ARBA" id="ARBA00008779"/>
    </source>
</evidence>
<comment type="similarity">
    <text evidence="2">Belongs to the sulfatase family.</text>
</comment>
<feature type="chain" id="PRO_5029813669" evidence="8">
    <location>
        <begin position="20"/>
        <end position="572"/>
    </location>
</feature>
<evidence type="ECO:0000256" key="8">
    <source>
        <dbReference type="SAM" id="SignalP"/>
    </source>
</evidence>
<organism evidence="10 11">
    <name type="scientific">Bugula neritina</name>
    <name type="common">Brown bryozoan</name>
    <name type="synonym">Sertularia neritina</name>
    <dbReference type="NCBI Taxonomy" id="10212"/>
    <lineage>
        <taxon>Eukaryota</taxon>
        <taxon>Metazoa</taxon>
        <taxon>Spiralia</taxon>
        <taxon>Lophotrochozoa</taxon>
        <taxon>Bryozoa</taxon>
        <taxon>Gymnolaemata</taxon>
        <taxon>Cheilostomatida</taxon>
        <taxon>Flustrina</taxon>
        <taxon>Buguloidea</taxon>
        <taxon>Bugulidae</taxon>
        <taxon>Bugula</taxon>
    </lineage>
</organism>
<evidence type="ECO:0000256" key="1">
    <source>
        <dbReference type="ARBA" id="ARBA00001913"/>
    </source>
</evidence>
<keyword evidence="5" id="KW-0106">Calcium</keyword>
<keyword evidence="8" id="KW-0732">Signal</keyword>
<keyword evidence="6" id="KW-0325">Glycoprotein</keyword>
<sequence length="572" mass="64476">MWRILIFSVLTALVCQSKGHSVSQTESEGASPPNIVFILADDLGWNDVSYHGSRVKTPNIDSLSKTGVRLENYYVQQVCTPSRAALMSGRYPIHTGLQHEVIYAGQRSGLPLGVKTLANQLKERGYDTHGVGKWHLGFFEESYLPTKRGFDSWTGYMTGNEDYYTHVNCESLGCGYDFYANSTLDMSDNTTYSTLRYTRRAKDIIMGHQTDGPQSKPLFLYLPFQAVHSPLQVPEEYIEPYKRSSLSPQRQKFAGMASCLDEAIGNITSYLKSKNMWENTILIFSTDNGGETNAGGNNWPLRGKKWTLWEGGVRGVSFIHSPLFNSTTVGTTHRSLMHISDWYPTILEGILSHTLPSNLSLDGVNMWSSLLAGSEGPRTELLHTIDPLASHPGVALYNDTFPTNTTAAIRVGDWKLLTGYPGVDKIFPPVNYYSDYFNYRVSNWHWKTLNKIARIKGDEANYFHLMHDNEYHDLQDRHMQGVLYENDFPEIYQLTASGEVKNVWLFNITEDPEELIDRSDDFPEIVKQLLDRLAEYNLTAIPPNFPSPDPRVLPLTTAEPGSPGLTRELSAL</sequence>
<dbReference type="InterPro" id="IPR017850">
    <property type="entry name" value="Alkaline_phosphatase_core_sf"/>
</dbReference>
<dbReference type="Pfam" id="PF00884">
    <property type="entry name" value="Sulfatase"/>
    <property type="match status" value="1"/>
</dbReference>
<dbReference type="OrthoDB" id="103349at2759"/>
<dbReference type="Gene3D" id="3.40.720.10">
    <property type="entry name" value="Alkaline Phosphatase, subunit A"/>
    <property type="match status" value="1"/>
</dbReference>
<dbReference type="InterPro" id="IPR024607">
    <property type="entry name" value="Sulfatase_CS"/>
</dbReference>
<proteinExistence type="inferred from homology"/>
<evidence type="ECO:0000313" key="10">
    <source>
        <dbReference type="EMBL" id="KAF6023215.1"/>
    </source>
</evidence>
<reference evidence="10" key="1">
    <citation type="submission" date="2020-06" db="EMBL/GenBank/DDBJ databases">
        <title>Draft genome of Bugula neritina, a colonial animal packing powerful symbionts and potential medicines.</title>
        <authorList>
            <person name="Rayko M."/>
        </authorList>
    </citation>
    <scope>NUCLEOTIDE SEQUENCE [LARGE SCALE GENOMIC DNA]</scope>
    <source>
        <strain evidence="10">Kwan_BN1</strain>
    </source>
</reference>
<dbReference type="PROSITE" id="PS00149">
    <property type="entry name" value="SULFATASE_2"/>
    <property type="match status" value="1"/>
</dbReference>
<feature type="domain" description="Sulfatase N-terminal" evidence="9">
    <location>
        <begin position="33"/>
        <end position="348"/>
    </location>
</feature>
<dbReference type="AlphaFoldDB" id="A0A7J7JAZ7"/>
<evidence type="ECO:0000256" key="4">
    <source>
        <dbReference type="ARBA" id="ARBA00022801"/>
    </source>
</evidence>
<dbReference type="SUPFAM" id="SSF53649">
    <property type="entry name" value="Alkaline phosphatase-like"/>
    <property type="match status" value="1"/>
</dbReference>
<dbReference type="GO" id="GO:0046872">
    <property type="term" value="F:metal ion binding"/>
    <property type="evidence" value="ECO:0007669"/>
    <property type="project" value="UniProtKB-KW"/>
</dbReference>
<dbReference type="Proteomes" id="UP000593567">
    <property type="component" value="Unassembled WGS sequence"/>
</dbReference>
<evidence type="ECO:0000313" key="11">
    <source>
        <dbReference type="Proteomes" id="UP000593567"/>
    </source>
</evidence>
<dbReference type="PANTHER" id="PTHR10342:SF274">
    <property type="entry name" value="ARYLSULFATASE B"/>
    <property type="match status" value="1"/>
</dbReference>
<dbReference type="Gene3D" id="3.30.1120.10">
    <property type="match status" value="1"/>
</dbReference>
<keyword evidence="3" id="KW-0479">Metal-binding</keyword>
<evidence type="ECO:0000256" key="7">
    <source>
        <dbReference type="SAM" id="MobiDB-lite"/>
    </source>
</evidence>
<feature type="signal peptide" evidence="8">
    <location>
        <begin position="1"/>
        <end position="19"/>
    </location>
</feature>
<feature type="region of interest" description="Disordered" evidence="7">
    <location>
        <begin position="547"/>
        <end position="572"/>
    </location>
</feature>
<dbReference type="InterPro" id="IPR047115">
    <property type="entry name" value="ARSB"/>
</dbReference>
<evidence type="ECO:0000256" key="5">
    <source>
        <dbReference type="ARBA" id="ARBA00022837"/>
    </source>
</evidence>
<name>A0A7J7JAZ7_BUGNE</name>
<comment type="cofactor">
    <cofactor evidence="1">
        <name>Ca(2+)</name>
        <dbReference type="ChEBI" id="CHEBI:29108"/>
    </cofactor>
</comment>
<evidence type="ECO:0000256" key="6">
    <source>
        <dbReference type="ARBA" id="ARBA00023180"/>
    </source>
</evidence>
<evidence type="ECO:0000259" key="9">
    <source>
        <dbReference type="Pfam" id="PF00884"/>
    </source>
</evidence>